<reference evidence="2" key="1">
    <citation type="journal article" date="2019" name="Int. J. Syst. Evol. Microbiol.">
        <title>The Global Catalogue of Microorganisms (GCM) 10K type strain sequencing project: providing services to taxonomists for standard genome sequencing and annotation.</title>
        <authorList>
            <consortium name="The Broad Institute Genomics Platform"/>
            <consortium name="The Broad Institute Genome Sequencing Center for Infectious Disease"/>
            <person name="Wu L."/>
            <person name="Ma J."/>
        </authorList>
    </citation>
    <scope>NUCLEOTIDE SEQUENCE [LARGE SCALE GENOMIC DNA]</scope>
    <source>
        <strain evidence="2">NBRC 103166</strain>
    </source>
</reference>
<sequence>MCEIKINSRSFGEEESENVLYIGIYFDAVLYIVQRKGVSFTTGRKMGPAHGS</sequence>
<comment type="caution">
    <text evidence="1">The sequence shown here is derived from an EMBL/GenBank/DDBJ whole genome shotgun (WGS) entry which is preliminary data.</text>
</comment>
<dbReference type="EMBL" id="BSPQ01000015">
    <property type="protein sequence ID" value="GLS91826.1"/>
    <property type="molecule type" value="Genomic_DNA"/>
</dbReference>
<protein>
    <submittedName>
        <fullName evidence="1">Uncharacterized protein</fullName>
    </submittedName>
</protein>
<proteinExistence type="predicted"/>
<accession>A0ABQ6E343</accession>
<gene>
    <name evidence="1" type="ORF">GCM10007916_28960</name>
</gene>
<dbReference type="Proteomes" id="UP001157353">
    <property type="component" value="Unassembled WGS sequence"/>
</dbReference>
<evidence type="ECO:0000313" key="1">
    <source>
        <dbReference type="EMBL" id="GLS91826.1"/>
    </source>
</evidence>
<organism evidence="1 2">
    <name type="scientific">Psychromonas marina</name>
    <dbReference type="NCBI Taxonomy" id="88364"/>
    <lineage>
        <taxon>Bacteria</taxon>
        <taxon>Pseudomonadati</taxon>
        <taxon>Pseudomonadota</taxon>
        <taxon>Gammaproteobacteria</taxon>
        <taxon>Alteromonadales</taxon>
        <taxon>Psychromonadaceae</taxon>
        <taxon>Psychromonas</taxon>
    </lineage>
</organism>
<evidence type="ECO:0000313" key="2">
    <source>
        <dbReference type="Proteomes" id="UP001157353"/>
    </source>
</evidence>
<keyword evidence="2" id="KW-1185">Reference proteome</keyword>
<name>A0ABQ6E343_9GAMM</name>